<evidence type="ECO:0000313" key="2">
    <source>
        <dbReference type="Proteomes" id="UP000821853"/>
    </source>
</evidence>
<protein>
    <submittedName>
        <fullName evidence="1">Uncharacterized protein</fullName>
    </submittedName>
</protein>
<comment type="caution">
    <text evidence="1">The sequence shown here is derived from an EMBL/GenBank/DDBJ whole genome shotgun (WGS) entry which is preliminary data.</text>
</comment>
<evidence type="ECO:0000313" key="1">
    <source>
        <dbReference type="EMBL" id="KAH9363868.1"/>
    </source>
</evidence>
<dbReference type="EMBL" id="JABSTR010000002">
    <property type="protein sequence ID" value="KAH9363868.1"/>
    <property type="molecule type" value="Genomic_DNA"/>
</dbReference>
<name>A0A9J6FPC1_HAELO</name>
<gene>
    <name evidence="1" type="ORF">HPB48_009114</name>
</gene>
<dbReference type="VEuPathDB" id="VectorBase:HLOH_064189"/>
<dbReference type="Proteomes" id="UP000821853">
    <property type="component" value="Chromosome 10"/>
</dbReference>
<dbReference type="AlphaFoldDB" id="A0A9J6FPC1"/>
<organism evidence="1 2">
    <name type="scientific">Haemaphysalis longicornis</name>
    <name type="common">Bush tick</name>
    <dbReference type="NCBI Taxonomy" id="44386"/>
    <lineage>
        <taxon>Eukaryota</taxon>
        <taxon>Metazoa</taxon>
        <taxon>Ecdysozoa</taxon>
        <taxon>Arthropoda</taxon>
        <taxon>Chelicerata</taxon>
        <taxon>Arachnida</taxon>
        <taxon>Acari</taxon>
        <taxon>Parasitiformes</taxon>
        <taxon>Ixodida</taxon>
        <taxon>Ixodoidea</taxon>
        <taxon>Ixodidae</taxon>
        <taxon>Haemaphysalinae</taxon>
        <taxon>Haemaphysalis</taxon>
    </lineage>
</organism>
<reference evidence="1 2" key="1">
    <citation type="journal article" date="2020" name="Cell">
        <title>Large-Scale Comparative Analyses of Tick Genomes Elucidate Their Genetic Diversity and Vector Capacities.</title>
        <authorList>
            <consortium name="Tick Genome and Microbiome Consortium (TIGMIC)"/>
            <person name="Jia N."/>
            <person name="Wang J."/>
            <person name="Shi W."/>
            <person name="Du L."/>
            <person name="Sun Y."/>
            <person name="Zhan W."/>
            <person name="Jiang J.F."/>
            <person name="Wang Q."/>
            <person name="Zhang B."/>
            <person name="Ji P."/>
            <person name="Bell-Sakyi L."/>
            <person name="Cui X.M."/>
            <person name="Yuan T.T."/>
            <person name="Jiang B.G."/>
            <person name="Yang W.F."/>
            <person name="Lam T.T."/>
            <person name="Chang Q.C."/>
            <person name="Ding S.J."/>
            <person name="Wang X.J."/>
            <person name="Zhu J.G."/>
            <person name="Ruan X.D."/>
            <person name="Zhao L."/>
            <person name="Wei J.T."/>
            <person name="Ye R.Z."/>
            <person name="Que T.C."/>
            <person name="Du C.H."/>
            <person name="Zhou Y.H."/>
            <person name="Cheng J.X."/>
            <person name="Dai P.F."/>
            <person name="Guo W.B."/>
            <person name="Han X.H."/>
            <person name="Huang E.J."/>
            <person name="Li L.F."/>
            <person name="Wei W."/>
            <person name="Gao Y.C."/>
            <person name="Liu J.Z."/>
            <person name="Shao H.Z."/>
            <person name="Wang X."/>
            <person name="Wang C.C."/>
            <person name="Yang T.C."/>
            <person name="Huo Q.B."/>
            <person name="Li W."/>
            <person name="Chen H.Y."/>
            <person name="Chen S.E."/>
            <person name="Zhou L.G."/>
            <person name="Ni X.B."/>
            <person name="Tian J.H."/>
            <person name="Sheng Y."/>
            <person name="Liu T."/>
            <person name="Pan Y.S."/>
            <person name="Xia L.Y."/>
            <person name="Li J."/>
            <person name="Zhao F."/>
            <person name="Cao W.C."/>
        </authorList>
    </citation>
    <scope>NUCLEOTIDE SEQUENCE [LARGE SCALE GENOMIC DNA]</scope>
    <source>
        <strain evidence="1">HaeL-2018</strain>
    </source>
</reference>
<sequence length="110" mass="12412">MEEKVVTGHVRISFVSDFKWDIIDNPYGSDYLHVLIWVTSSPTIMPTKPGRWKLQFSDWGLFTSEANLDQAFSDTLSIDELDGVFTSDIVNAARIAIPQSKGVVRKNHNV</sequence>
<accession>A0A9J6FPC1</accession>
<proteinExistence type="predicted"/>
<keyword evidence="2" id="KW-1185">Reference proteome</keyword>